<reference evidence="1" key="1">
    <citation type="submission" date="2024-04" db="EMBL/GenBank/DDBJ databases">
        <authorList>
            <consortium name="Molecular Ecology Group"/>
        </authorList>
    </citation>
    <scope>NUCLEOTIDE SEQUENCE</scope>
</reference>
<protein>
    <submittedName>
        <fullName evidence="1">Uncharacterized protein</fullName>
    </submittedName>
</protein>
<proteinExistence type="predicted"/>
<name>A0AAV2P338_9HYME</name>
<organism evidence="1 2">
    <name type="scientific">Lasius platythorax</name>
    <dbReference type="NCBI Taxonomy" id="488582"/>
    <lineage>
        <taxon>Eukaryota</taxon>
        <taxon>Metazoa</taxon>
        <taxon>Ecdysozoa</taxon>
        <taxon>Arthropoda</taxon>
        <taxon>Hexapoda</taxon>
        <taxon>Insecta</taxon>
        <taxon>Pterygota</taxon>
        <taxon>Neoptera</taxon>
        <taxon>Endopterygota</taxon>
        <taxon>Hymenoptera</taxon>
        <taxon>Apocrita</taxon>
        <taxon>Aculeata</taxon>
        <taxon>Formicoidea</taxon>
        <taxon>Formicidae</taxon>
        <taxon>Formicinae</taxon>
        <taxon>Lasius</taxon>
        <taxon>Lasius</taxon>
    </lineage>
</organism>
<sequence length="15" mass="1645">TCSFNGRGRTRSTDS</sequence>
<accession>A0AAV2P338</accession>
<gene>
    <name evidence="1" type="ORF">LPLAT_LOCUS11673</name>
</gene>
<dbReference type="EMBL" id="OZ034829">
    <property type="protein sequence ID" value="CAL1686358.1"/>
    <property type="molecule type" value="Genomic_DNA"/>
</dbReference>
<evidence type="ECO:0000313" key="1">
    <source>
        <dbReference type="EMBL" id="CAL1686358.1"/>
    </source>
</evidence>
<evidence type="ECO:0000313" key="2">
    <source>
        <dbReference type="Proteomes" id="UP001497644"/>
    </source>
</evidence>
<keyword evidence="2" id="KW-1185">Reference proteome</keyword>
<feature type="non-terminal residue" evidence="1">
    <location>
        <position position="1"/>
    </location>
</feature>
<dbReference type="Proteomes" id="UP001497644">
    <property type="component" value="Chromosome 6"/>
</dbReference>